<dbReference type="SUPFAM" id="SSF53822">
    <property type="entry name" value="Periplasmic binding protein-like I"/>
    <property type="match status" value="1"/>
</dbReference>
<evidence type="ECO:0000259" key="4">
    <source>
        <dbReference type="Pfam" id="PF13377"/>
    </source>
</evidence>
<dbReference type="EMBL" id="CP023344">
    <property type="protein sequence ID" value="ATC63086.1"/>
    <property type="molecule type" value="Genomic_DNA"/>
</dbReference>
<dbReference type="Pfam" id="PF13377">
    <property type="entry name" value="Peripla_BP_3"/>
    <property type="match status" value="1"/>
</dbReference>
<dbReference type="PANTHER" id="PTHR30146:SF109">
    <property type="entry name" value="HTH-TYPE TRANSCRIPTIONAL REGULATOR GALS"/>
    <property type="match status" value="1"/>
</dbReference>
<dbReference type="InterPro" id="IPR028082">
    <property type="entry name" value="Peripla_BP_I"/>
</dbReference>
<organism evidence="5 6">
    <name type="scientific">Nibricoccus aquaticus</name>
    <dbReference type="NCBI Taxonomy" id="2576891"/>
    <lineage>
        <taxon>Bacteria</taxon>
        <taxon>Pseudomonadati</taxon>
        <taxon>Verrucomicrobiota</taxon>
        <taxon>Opitutia</taxon>
        <taxon>Opitutales</taxon>
        <taxon>Opitutaceae</taxon>
        <taxon>Nibricoccus</taxon>
    </lineage>
</organism>
<dbReference type="Proteomes" id="UP000217265">
    <property type="component" value="Chromosome"/>
</dbReference>
<dbReference type="Gene3D" id="3.40.50.2300">
    <property type="match status" value="2"/>
</dbReference>
<feature type="domain" description="Transcriptional regulator LacI/GalR-like sensor" evidence="4">
    <location>
        <begin position="162"/>
        <end position="327"/>
    </location>
</feature>
<evidence type="ECO:0000256" key="2">
    <source>
        <dbReference type="ARBA" id="ARBA00023125"/>
    </source>
</evidence>
<dbReference type="GO" id="GO:0003700">
    <property type="term" value="F:DNA-binding transcription factor activity"/>
    <property type="evidence" value="ECO:0007669"/>
    <property type="project" value="TreeGrafter"/>
</dbReference>
<evidence type="ECO:0000256" key="3">
    <source>
        <dbReference type="ARBA" id="ARBA00023163"/>
    </source>
</evidence>
<evidence type="ECO:0000256" key="1">
    <source>
        <dbReference type="ARBA" id="ARBA00023015"/>
    </source>
</evidence>
<keyword evidence="1" id="KW-0805">Transcription regulation</keyword>
<keyword evidence="6" id="KW-1185">Reference proteome</keyword>
<dbReference type="InterPro" id="IPR046335">
    <property type="entry name" value="LacI/GalR-like_sensor"/>
</dbReference>
<evidence type="ECO:0000313" key="6">
    <source>
        <dbReference type="Proteomes" id="UP000217265"/>
    </source>
</evidence>
<protein>
    <recommendedName>
        <fullName evidence="4">Transcriptional regulator LacI/GalR-like sensor domain-containing protein</fullName>
    </recommendedName>
</protein>
<sequence length="345" mass="36663">MSQALVSLVLNGRRDGINAATYERIWQHTALCGYRAKGMNPAAAPAAALHPQIGAILRPSLTLSRLGNYFSHVQHGLHAGLEASGGSTAFLGSADEFDAARLARLFPTGHRFHGLAIFGEVSPAFLRKLLSRQPRLVSISACPDRPGHTVNGDEKQSLDLLVQHLKKLGHRRIGWLGGKAGQGRHETRRDAFHAALLAAGLASDPRYETARTEADRAEGAEAIHKLLPLARRADFPTAFICYNSLMATGATLALNHAGWETPSRLSIVGADLPRPPTKREPAVTGAGTCAHSLGHAAASLLLESAPAATLDYQHLTLPARLIIGETSGPAPSAFSSHQFAELARA</sequence>
<gene>
    <name evidence="5" type="ORF">CMV30_03450</name>
</gene>
<reference evidence="5 6" key="1">
    <citation type="submission" date="2017-09" db="EMBL/GenBank/DDBJ databases">
        <title>Complete genome sequence of Verrucomicrobial strain HZ-65, isolated from freshwater.</title>
        <authorList>
            <person name="Choi A."/>
        </authorList>
    </citation>
    <scope>NUCLEOTIDE SEQUENCE [LARGE SCALE GENOMIC DNA]</scope>
    <source>
        <strain evidence="5 6">HZ-65</strain>
    </source>
</reference>
<dbReference type="GO" id="GO:0000976">
    <property type="term" value="F:transcription cis-regulatory region binding"/>
    <property type="evidence" value="ECO:0007669"/>
    <property type="project" value="TreeGrafter"/>
</dbReference>
<dbReference type="KEGG" id="vbh:CMV30_03450"/>
<proteinExistence type="predicted"/>
<keyword evidence="3" id="KW-0804">Transcription</keyword>
<name>A0A290QA22_9BACT</name>
<dbReference type="AlphaFoldDB" id="A0A290QA22"/>
<accession>A0A290QA22</accession>
<keyword evidence="2" id="KW-0238">DNA-binding</keyword>
<dbReference type="PANTHER" id="PTHR30146">
    <property type="entry name" value="LACI-RELATED TRANSCRIPTIONAL REPRESSOR"/>
    <property type="match status" value="1"/>
</dbReference>
<evidence type="ECO:0000313" key="5">
    <source>
        <dbReference type="EMBL" id="ATC63086.1"/>
    </source>
</evidence>